<evidence type="ECO:0000259" key="5">
    <source>
        <dbReference type="PROSITE" id="PS50994"/>
    </source>
</evidence>
<evidence type="ECO:0000256" key="4">
    <source>
        <dbReference type="ARBA" id="ARBA00022801"/>
    </source>
</evidence>
<keyword evidence="2" id="KW-0479">Metal-binding</keyword>
<evidence type="ECO:0000256" key="1">
    <source>
        <dbReference type="ARBA" id="ARBA00022670"/>
    </source>
</evidence>
<dbReference type="CDD" id="cd09272">
    <property type="entry name" value="RNase_HI_RT_Ty1"/>
    <property type="match status" value="1"/>
</dbReference>
<feature type="domain" description="Integrase catalytic" evidence="5">
    <location>
        <begin position="171"/>
        <end position="332"/>
    </location>
</feature>
<dbReference type="InterPro" id="IPR001584">
    <property type="entry name" value="Integrase_cat-core"/>
</dbReference>
<evidence type="ECO:0000256" key="2">
    <source>
        <dbReference type="ARBA" id="ARBA00022723"/>
    </source>
</evidence>
<dbReference type="InterPro" id="IPR043502">
    <property type="entry name" value="DNA/RNA_pol_sf"/>
</dbReference>
<dbReference type="SUPFAM" id="SSF56672">
    <property type="entry name" value="DNA/RNA polymerases"/>
    <property type="match status" value="1"/>
</dbReference>
<proteinExistence type="predicted"/>
<dbReference type="Gene3D" id="3.30.420.10">
    <property type="entry name" value="Ribonuclease H-like superfamily/Ribonuclease H"/>
    <property type="match status" value="1"/>
</dbReference>
<dbReference type="GO" id="GO:0006508">
    <property type="term" value="P:proteolysis"/>
    <property type="evidence" value="ECO:0007669"/>
    <property type="project" value="UniProtKB-KW"/>
</dbReference>
<dbReference type="Pfam" id="PF22936">
    <property type="entry name" value="Pol_BBD"/>
    <property type="match status" value="1"/>
</dbReference>
<protein>
    <submittedName>
        <fullName evidence="6">Retrovirus-related Pol polyprotein from transposon TNT 1-94</fullName>
    </submittedName>
</protein>
<dbReference type="PROSITE" id="PS50994">
    <property type="entry name" value="INTEGRASE"/>
    <property type="match status" value="1"/>
</dbReference>
<evidence type="ECO:0000256" key="3">
    <source>
        <dbReference type="ARBA" id="ARBA00022750"/>
    </source>
</evidence>
<dbReference type="InterPro" id="IPR054722">
    <property type="entry name" value="PolX-like_BBD"/>
</dbReference>
<dbReference type="Pfam" id="PF13976">
    <property type="entry name" value="gag_pre-integrs"/>
    <property type="match status" value="1"/>
</dbReference>
<dbReference type="InterPro" id="IPR013103">
    <property type="entry name" value="RVT_2"/>
</dbReference>
<dbReference type="SUPFAM" id="SSF53098">
    <property type="entry name" value="Ribonuclease H-like"/>
    <property type="match status" value="1"/>
</dbReference>
<evidence type="ECO:0000313" key="6">
    <source>
        <dbReference type="EMBL" id="KAL0294074.1"/>
    </source>
</evidence>
<comment type="caution">
    <text evidence="6">The sequence shown here is derived from an EMBL/GenBank/DDBJ whole genome shotgun (WGS) entry which is preliminary data.</text>
</comment>
<dbReference type="EMBL" id="JACGWJ010000229">
    <property type="protein sequence ID" value="KAL0294074.1"/>
    <property type="molecule type" value="Genomic_DNA"/>
</dbReference>
<dbReference type="InterPro" id="IPR057670">
    <property type="entry name" value="SH3_retrovirus"/>
</dbReference>
<dbReference type="Pfam" id="PF07727">
    <property type="entry name" value="RVT_2"/>
    <property type="match status" value="1"/>
</dbReference>
<gene>
    <name evidence="6" type="ORF">Sradi_6904700</name>
</gene>
<name>A0AAW2JHS5_SESRA</name>
<dbReference type="AlphaFoldDB" id="A0AAW2JHS5"/>
<accession>A0AAW2JHS5</accession>
<reference evidence="6" key="2">
    <citation type="journal article" date="2024" name="Plant">
        <title>Genomic evolution and insights into agronomic trait innovations of Sesamum species.</title>
        <authorList>
            <person name="Miao H."/>
            <person name="Wang L."/>
            <person name="Qu L."/>
            <person name="Liu H."/>
            <person name="Sun Y."/>
            <person name="Le M."/>
            <person name="Wang Q."/>
            <person name="Wei S."/>
            <person name="Zheng Y."/>
            <person name="Lin W."/>
            <person name="Duan Y."/>
            <person name="Cao H."/>
            <person name="Xiong S."/>
            <person name="Wang X."/>
            <person name="Wei L."/>
            <person name="Li C."/>
            <person name="Ma Q."/>
            <person name="Ju M."/>
            <person name="Zhao R."/>
            <person name="Li G."/>
            <person name="Mu C."/>
            <person name="Tian Q."/>
            <person name="Mei H."/>
            <person name="Zhang T."/>
            <person name="Gao T."/>
            <person name="Zhang H."/>
        </authorList>
    </citation>
    <scope>NUCLEOTIDE SEQUENCE</scope>
    <source>
        <strain evidence="6">G02</strain>
    </source>
</reference>
<organism evidence="6">
    <name type="scientific">Sesamum radiatum</name>
    <name type="common">Black benniseed</name>
    <dbReference type="NCBI Taxonomy" id="300843"/>
    <lineage>
        <taxon>Eukaryota</taxon>
        <taxon>Viridiplantae</taxon>
        <taxon>Streptophyta</taxon>
        <taxon>Embryophyta</taxon>
        <taxon>Tracheophyta</taxon>
        <taxon>Spermatophyta</taxon>
        <taxon>Magnoliopsida</taxon>
        <taxon>eudicotyledons</taxon>
        <taxon>Gunneridae</taxon>
        <taxon>Pentapetalae</taxon>
        <taxon>asterids</taxon>
        <taxon>lamiids</taxon>
        <taxon>Lamiales</taxon>
        <taxon>Pedaliaceae</taxon>
        <taxon>Sesamum</taxon>
    </lineage>
</organism>
<dbReference type="InterPro" id="IPR039537">
    <property type="entry name" value="Retrotran_Ty1/copia-like"/>
</dbReference>
<dbReference type="GO" id="GO:0004190">
    <property type="term" value="F:aspartic-type endopeptidase activity"/>
    <property type="evidence" value="ECO:0007669"/>
    <property type="project" value="UniProtKB-KW"/>
</dbReference>
<dbReference type="PANTHER" id="PTHR42648">
    <property type="entry name" value="TRANSPOSASE, PUTATIVE-RELATED"/>
    <property type="match status" value="1"/>
</dbReference>
<dbReference type="InterPro" id="IPR036397">
    <property type="entry name" value="RNaseH_sf"/>
</dbReference>
<dbReference type="GO" id="GO:0015074">
    <property type="term" value="P:DNA integration"/>
    <property type="evidence" value="ECO:0007669"/>
    <property type="project" value="InterPro"/>
</dbReference>
<keyword evidence="4" id="KW-0378">Hydrolase</keyword>
<dbReference type="Pfam" id="PF25597">
    <property type="entry name" value="SH3_retrovirus"/>
    <property type="match status" value="1"/>
</dbReference>
<dbReference type="InterPro" id="IPR012337">
    <property type="entry name" value="RNaseH-like_sf"/>
</dbReference>
<sequence>MISAFIAGKRTIRRGSAPCSSPVQVLERSIKLSRDEVVLKLGDGKAVAAEAVGIVHLVVRDQVRIELKDCYYVPSMIKNSISISLLDNVGFEFMINKNYFYLMKNGSSHLVGKLHNGLYILQQHDLIMKTQNKRKMDNQDNGQIWHARLGHISQDRIKRLVDSKSLEIDDLDHLPTCESCLKGKMIKKPFVGQSTLASGLLDLIHSDVCGPLNTQAREGLKSSDLKLKTKLVAKLKPLRSDRGGDYLSGEFLDYLKDNGILSQWTPPGTPQLNDVSERRNRTLLDMVRSIMSFTKLPLSFWGYALETAAKLLNMAPSKTVAQTPYQIWHNKPASYKYLRVWGSPAYVKRLVGDKLDSRSSLCRFVGYPKETAGYYFYDPSEQKVFLSRNAVFLEKGFPTDTQGKELLLEESSEATPQKDTVTLSAPIVPTNDIPVLRRSTRVSQQPKRYGFLGLTGQLDNDPKTYGEAMSDIESGRWIDAMKSEMDSMSSNKVWTLVDPPKGVKPVGCKWVYKRKLGADGEVSTFKARLVVKDYTQRSGVDFEETYSPVAMAKSIRIMLAIAAWYDYEIWQMDVKTAFLNRFVEEEIYIDQPEGFTSVGEKQKVCHLQRSIYGLKQASRSWNIRFDEVIRGYDFIKNDFDPCVYKKAVYSAVQYTRLDVTFALSITSRYQACASEAHWTAVKTILKYLRRTKDMFLIYGGGELILEGYSDASFQSDEDDAKSRSGFVFKLNGGVVAWKRSEQDTTADSTTEAEYIAASEAAKEAVWMKNYIQELGVVPSIAEPVVIFCDNNGAIAQAKEPRSHHRSKYILRRYHLLREMVGRGDVRMDRVTSAENMADPLTKLVS</sequence>
<keyword evidence="1" id="KW-0645">Protease</keyword>
<dbReference type="InterPro" id="IPR025724">
    <property type="entry name" value="GAG-pre-integrase_dom"/>
</dbReference>
<keyword evidence="3" id="KW-0064">Aspartyl protease</keyword>
<dbReference type="GO" id="GO:0046872">
    <property type="term" value="F:metal ion binding"/>
    <property type="evidence" value="ECO:0007669"/>
    <property type="project" value="UniProtKB-KW"/>
</dbReference>
<dbReference type="GO" id="GO:0003676">
    <property type="term" value="F:nucleic acid binding"/>
    <property type="evidence" value="ECO:0007669"/>
    <property type="project" value="InterPro"/>
</dbReference>
<reference evidence="6" key="1">
    <citation type="submission" date="2020-06" db="EMBL/GenBank/DDBJ databases">
        <authorList>
            <person name="Li T."/>
            <person name="Hu X."/>
            <person name="Zhang T."/>
            <person name="Song X."/>
            <person name="Zhang H."/>
            <person name="Dai N."/>
            <person name="Sheng W."/>
            <person name="Hou X."/>
            <person name="Wei L."/>
        </authorList>
    </citation>
    <scope>NUCLEOTIDE SEQUENCE</scope>
    <source>
        <strain evidence="6">G02</strain>
        <tissue evidence="6">Leaf</tissue>
    </source>
</reference>
<dbReference type="PANTHER" id="PTHR42648:SF27">
    <property type="entry name" value="RNA-DIRECTED DNA POLYMERASE"/>
    <property type="match status" value="1"/>
</dbReference>